<evidence type="ECO:0000313" key="2">
    <source>
        <dbReference type="EMBL" id="QHT69744.1"/>
    </source>
</evidence>
<protein>
    <submittedName>
        <fullName evidence="2">Uncharacterized protein</fullName>
    </submittedName>
</protein>
<sequence length="128" mass="14518">MKISYFLYIACMCLISLLPACHLMHNNDLEVTVSESEDSYELAAYFDESKTSAIQSYINRELRPNSVFGSVTDKLNITTMLDDKTTFHINSSPGKLKITLDKKENSKASYYRIKKIGEGVHSILVQKN</sequence>
<evidence type="ECO:0000313" key="3">
    <source>
        <dbReference type="Proteomes" id="UP000480178"/>
    </source>
</evidence>
<organism evidence="2 3">
    <name type="scientific">Rhodocytophaga rosea</name>
    <dbReference type="NCBI Taxonomy" id="2704465"/>
    <lineage>
        <taxon>Bacteria</taxon>
        <taxon>Pseudomonadati</taxon>
        <taxon>Bacteroidota</taxon>
        <taxon>Cytophagia</taxon>
        <taxon>Cytophagales</taxon>
        <taxon>Rhodocytophagaceae</taxon>
        <taxon>Rhodocytophaga</taxon>
    </lineage>
</organism>
<evidence type="ECO:0000256" key="1">
    <source>
        <dbReference type="SAM" id="SignalP"/>
    </source>
</evidence>
<reference evidence="2 3" key="1">
    <citation type="submission" date="2020-01" db="EMBL/GenBank/DDBJ databases">
        <authorList>
            <person name="Kim M.K."/>
        </authorList>
    </citation>
    <scope>NUCLEOTIDE SEQUENCE [LARGE SCALE GENOMIC DNA]</scope>
    <source>
        <strain evidence="2 3">172606-1</strain>
    </source>
</reference>
<proteinExistence type="predicted"/>
<dbReference type="EMBL" id="CP048222">
    <property type="protein sequence ID" value="QHT69744.1"/>
    <property type="molecule type" value="Genomic_DNA"/>
</dbReference>
<feature type="chain" id="PRO_5025683510" evidence="1">
    <location>
        <begin position="23"/>
        <end position="128"/>
    </location>
</feature>
<gene>
    <name evidence="2" type="ORF">GXP67_25395</name>
</gene>
<feature type="signal peptide" evidence="1">
    <location>
        <begin position="1"/>
        <end position="22"/>
    </location>
</feature>
<accession>A0A6C0GPG4</accession>
<dbReference type="KEGG" id="rhoz:GXP67_25395"/>
<name>A0A6C0GPG4_9BACT</name>
<keyword evidence="3" id="KW-1185">Reference proteome</keyword>
<keyword evidence="1" id="KW-0732">Signal</keyword>
<dbReference type="Proteomes" id="UP000480178">
    <property type="component" value="Chromosome"/>
</dbReference>
<dbReference type="AlphaFoldDB" id="A0A6C0GPG4"/>
<dbReference type="RefSeq" id="WP_162445728.1">
    <property type="nucleotide sequence ID" value="NZ_CP048222.1"/>
</dbReference>